<evidence type="ECO:0000313" key="2">
    <source>
        <dbReference type="Proteomes" id="UP000789525"/>
    </source>
</evidence>
<gene>
    <name evidence="1" type="ORF">ACOLOM_LOCUS6504</name>
</gene>
<dbReference type="EMBL" id="CAJVPT010013476">
    <property type="protein sequence ID" value="CAG8596059.1"/>
    <property type="molecule type" value="Genomic_DNA"/>
</dbReference>
<dbReference type="Proteomes" id="UP000789525">
    <property type="component" value="Unassembled WGS sequence"/>
</dbReference>
<reference evidence="1" key="1">
    <citation type="submission" date="2021-06" db="EMBL/GenBank/DDBJ databases">
        <authorList>
            <person name="Kallberg Y."/>
            <person name="Tangrot J."/>
            <person name="Rosling A."/>
        </authorList>
    </citation>
    <scope>NUCLEOTIDE SEQUENCE</scope>
    <source>
        <strain evidence="1">CL356</strain>
    </source>
</reference>
<accession>A0ACA9MJ68</accession>
<name>A0ACA9MJ68_9GLOM</name>
<sequence>MSWQEYVDNQLIATGKISKAAIYGHNGSLWATSQGFSLSPEEVSSLVEAFNNAEKIQANGIFCNGQKYFALSHDESNIHGKKGQEGVVAVKTTQALIVGLYPEGIAPGAANSVVVKLGEYLTNLGY</sequence>
<organism evidence="1 2">
    <name type="scientific">Acaulospora colombiana</name>
    <dbReference type="NCBI Taxonomy" id="27376"/>
    <lineage>
        <taxon>Eukaryota</taxon>
        <taxon>Fungi</taxon>
        <taxon>Fungi incertae sedis</taxon>
        <taxon>Mucoromycota</taxon>
        <taxon>Glomeromycotina</taxon>
        <taxon>Glomeromycetes</taxon>
        <taxon>Diversisporales</taxon>
        <taxon>Acaulosporaceae</taxon>
        <taxon>Acaulospora</taxon>
    </lineage>
</organism>
<comment type="caution">
    <text evidence="1">The sequence shown here is derived from an EMBL/GenBank/DDBJ whole genome shotgun (WGS) entry which is preliminary data.</text>
</comment>
<keyword evidence="2" id="KW-1185">Reference proteome</keyword>
<proteinExistence type="predicted"/>
<evidence type="ECO:0000313" key="1">
    <source>
        <dbReference type="EMBL" id="CAG8596059.1"/>
    </source>
</evidence>
<protein>
    <submittedName>
        <fullName evidence="1">3258_t:CDS:1</fullName>
    </submittedName>
</protein>